<sequence>MPGEEVSSDRRQGIAAAFSRGSFERRANPFHQATSTQGARWRCGE</sequence>
<reference evidence="2 3" key="1">
    <citation type="submission" date="2024-09" db="EMBL/GenBank/DDBJ databases">
        <authorList>
            <person name="Sun Q."/>
            <person name="Mori K."/>
        </authorList>
    </citation>
    <scope>NUCLEOTIDE SEQUENCE [LARGE SCALE GENOMIC DNA]</scope>
    <source>
        <strain evidence="2 3">CCM 7609</strain>
    </source>
</reference>
<accession>A0ABV5G9B3</accession>
<protein>
    <submittedName>
        <fullName evidence="2">Uncharacterized protein</fullName>
    </submittedName>
</protein>
<evidence type="ECO:0000256" key="1">
    <source>
        <dbReference type="SAM" id="MobiDB-lite"/>
    </source>
</evidence>
<dbReference type="EMBL" id="JBHMFI010000023">
    <property type="protein sequence ID" value="MFB9075517.1"/>
    <property type="molecule type" value="Genomic_DNA"/>
</dbReference>
<gene>
    <name evidence="2" type="ORF">ACFFX0_31885</name>
</gene>
<dbReference type="Proteomes" id="UP001589575">
    <property type="component" value="Unassembled WGS sequence"/>
</dbReference>
<keyword evidence="3" id="KW-1185">Reference proteome</keyword>
<organism evidence="2 3">
    <name type="scientific">Citricoccus parietis</name>
    <dbReference type="NCBI Taxonomy" id="592307"/>
    <lineage>
        <taxon>Bacteria</taxon>
        <taxon>Bacillati</taxon>
        <taxon>Actinomycetota</taxon>
        <taxon>Actinomycetes</taxon>
        <taxon>Micrococcales</taxon>
        <taxon>Micrococcaceae</taxon>
        <taxon>Citricoccus</taxon>
    </lineage>
</organism>
<feature type="region of interest" description="Disordered" evidence="1">
    <location>
        <begin position="25"/>
        <end position="45"/>
    </location>
</feature>
<name>A0ABV5G9B3_9MICC</name>
<proteinExistence type="predicted"/>
<comment type="caution">
    <text evidence="2">The sequence shown here is derived from an EMBL/GenBank/DDBJ whole genome shotgun (WGS) entry which is preliminary data.</text>
</comment>
<evidence type="ECO:0000313" key="2">
    <source>
        <dbReference type="EMBL" id="MFB9075517.1"/>
    </source>
</evidence>
<evidence type="ECO:0000313" key="3">
    <source>
        <dbReference type="Proteomes" id="UP001589575"/>
    </source>
</evidence>